<sequence>MAQVHVCRHGQDEDNRDGILNGRRDRPLTELGREQASSVAKRLKESEVKYDAILASPLNRAYETASIIGNVLGVAVQKDDELLERDFGIMSGKPIVDIKKYAGENVLQGDKVLYFLAVEGSETFDECYDRAARLLKRVDELFKGKRVLLVCHGDIGKMLQSVRMNIPWREGLLLPYFENTQVLEI</sequence>
<dbReference type="EC" id="5.4.2.1" evidence="4"/>
<dbReference type="AlphaFoldDB" id="G0TVX8"/>
<dbReference type="Pfam" id="PF00300">
    <property type="entry name" value="His_Phos_1"/>
    <property type="match status" value="1"/>
</dbReference>
<dbReference type="GO" id="GO:0016853">
    <property type="term" value="F:isomerase activity"/>
    <property type="evidence" value="ECO:0007669"/>
    <property type="project" value="UniProtKB-KW"/>
</dbReference>
<feature type="binding site" evidence="2">
    <location>
        <position position="60"/>
    </location>
    <ligand>
        <name>substrate</name>
    </ligand>
</feature>
<feature type="active site" description="Proton donor/acceptor" evidence="1">
    <location>
        <position position="84"/>
    </location>
</feature>
<feature type="region of interest" description="Disordered" evidence="3">
    <location>
        <begin position="1"/>
        <end position="25"/>
    </location>
</feature>
<dbReference type="Gene3D" id="3.40.50.1240">
    <property type="entry name" value="Phosphoglycerate mutase-like"/>
    <property type="match status" value="1"/>
</dbReference>
<dbReference type="GO" id="GO:0016791">
    <property type="term" value="F:phosphatase activity"/>
    <property type="evidence" value="ECO:0007669"/>
    <property type="project" value="TreeGrafter"/>
</dbReference>
<feature type="compositionally biased region" description="Basic and acidic residues" evidence="3">
    <location>
        <begin position="9"/>
        <end position="25"/>
    </location>
</feature>
<name>G0TVX8_TRYVY</name>
<proteinExistence type="predicted"/>
<protein>
    <submittedName>
        <fullName evidence="4">Putative phosphoglycerate mutase protein</fullName>
        <ecNumber evidence="4">5.4.2.1</ecNumber>
    </submittedName>
</protein>
<evidence type="ECO:0000256" key="1">
    <source>
        <dbReference type="PIRSR" id="PIRSR613078-1"/>
    </source>
</evidence>
<dbReference type="SMART" id="SM00855">
    <property type="entry name" value="PGAM"/>
    <property type="match status" value="1"/>
</dbReference>
<reference evidence="4" key="1">
    <citation type="journal article" date="2012" name="Proc. Natl. Acad. Sci. U.S.A.">
        <title>Antigenic diversity is generated by distinct evolutionary mechanisms in African trypanosome species.</title>
        <authorList>
            <person name="Jackson A.P."/>
            <person name="Berry A."/>
            <person name="Aslett M."/>
            <person name="Allison H.C."/>
            <person name="Burton P."/>
            <person name="Vavrova-Anderson J."/>
            <person name="Brown R."/>
            <person name="Browne H."/>
            <person name="Corton N."/>
            <person name="Hauser H."/>
            <person name="Gamble J."/>
            <person name="Gilderthorp R."/>
            <person name="Marcello L."/>
            <person name="McQuillan J."/>
            <person name="Otto T.D."/>
            <person name="Quail M.A."/>
            <person name="Sanders M.J."/>
            <person name="van Tonder A."/>
            <person name="Ginger M.L."/>
            <person name="Field M.C."/>
            <person name="Barry J.D."/>
            <person name="Hertz-Fowler C."/>
            <person name="Berriman M."/>
        </authorList>
    </citation>
    <scope>NUCLEOTIDE SEQUENCE</scope>
    <source>
        <strain evidence="4">Y486</strain>
    </source>
</reference>
<feature type="binding site" evidence="2">
    <location>
        <begin position="8"/>
        <end position="15"/>
    </location>
    <ligand>
        <name>substrate</name>
    </ligand>
</feature>
<dbReference type="PANTHER" id="PTHR48100:SF44">
    <property type="entry name" value="PHOSPHATASE C1620.13-RELATED"/>
    <property type="match status" value="1"/>
</dbReference>
<dbReference type="InterPro" id="IPR013078">
    <property type="entry name" value="His_Pase_superF_clade-1"/>
</dbReference>
<gene>
    <name evidence="4" type="ORF">TVY486_0502950</name>
</gene>
<dbReference type="PANTHER" id="PTHR48100">
    <property type="entry name" value="BROAD-SPECIFICITY PHOSPHATASE YOR283W-RELATED"/>
    <property type="match status" value="1"/>
</dbReference>
<keyword evidence="4" id="KW-0413">Isomerase</keyword>
<accession>G0TVX8</accession>
<dbReference type="VEuPathDB" id="TriTrypDB:TvY486_0502950"/>
<feature type="active site" description="Tele-phosphohistidine intermediate" evidence="1">
    <location>
        <position position="9"/>
    </location>
</feature>
<dbReference type="SUPFAM" id="SSF53254">
    <property type="entry name" value="Phosphoglycerate mutase-like"/>
    <property type="match status" value="1"/>
</dbReference>
<dbReference type="GO" id="GO:0005829">
    <property type="term" value="C:cytosol"/>
    <property type="evidence" value="ECO:0007669"/>
    <property type="project" value="TreeGrafter"/>
</dbReference>
<dbReference type="InterPro" id="IPR029033">
    <property type="entry name" value="His_PPase_superfam"/>
</dbReference>
<evidence type="ECO:0000256" key="2">
    <source>
        <dbReference type="PIRSR" id="PIRSR613078-2"/>
    </source>
</evidence>
<dbReference type="InterPro" id="IPR050275">
    <property type="entry name" value="PGM_Phosphatase"/>
</dbReference>
<dbReference type="CDD" id="cd07067">
    <property type="entry name" value="HP_PGM_like"/>
    <property type="match status" value="1"/>
</dbReference>
<evidence type="ECO:0000256" key="3">
    <source>
        <dbReference type="SAM" id="MobiDB-lite"/>
    </source>
</evidence>
<organism evidence="4">
    <name type="scientific">Trypanosoma vivax (strain Y486)</name>
    <dbReference type="NCBI Taxonomy" id="1055687"/>
    <lineage>
        <taxon>Eukaryota</taxon>
        <taxon>Discoba</taxon>
        <taxon>Euglenozoa</taxon>
        <taxon>Kinetoplastea</taxon>
        <taxon>Metakinetoplastina</taxon>
        <taxon>Trypanosomatida</taxon>
        <taxon>Trypanosomatidae</taxon>
        <taxon>Trypanosoma</taxon>
        <taxon>Duttonella</taxon>
    </lineage>
</organism>
<dbReference type="PROSITE" id="PS00175">
    <property type="entry name" value="PG_MUTASE"/>
    <property type="match status" value="1"/>
</dbReference>
<dbReference type="EMBL" id="HE573021">
    <property type="protein sequence ID" value="CCC48094.1"/>
    <property type="molecule type" value="Genomic_DNA"/>
</dbReference>
<dbReference type="InterPro" id="IPR001345">
    <property type="entry name" value="PG/BPGM_mutase_AS"/>
</dbReference>
<evidence type="ECO:0000313" key="4">
    <source>
        <dbReference type="EMBL" id="CCC48094.1"/>
    </source>
</evidence>